<evidence type="ECO:0000313" key="1">
    <source>
        <dbReference type="EMBL" id="QHU17306.1"/>
    </source>
</evidence>
<organism evidence="1">
    <name type="scientific">viral metagenome</name>
    <dbReference type="NCBI Taxonomy" id="1070528"/>
    <lineage>
        <taxon>unclassified sequences</taxon>
        <taxon>metagenomes</taxon>
        <taxon>organismal metagenomes</taxon>
    </lineage>
</organism>
<sequence>MYMEQQFYYLPIGKHVSPANALDKCNITDYLRLFSRISPSVNAVMECIINDFEGIHENIRISSTCPTICDKYGFDFTYNYPKIHEYIAQFNVDNIILGDWCIQYSDNNQKYGICIEEFKKCMEDDVPVIVMAAYPMKEIVLLQDFLSKQYDHKMFYFLVATGESSVHENIFTIPPEKSGMMNDYVSWEIILNNIKAFHSSKNVKIPQRNVVMGGIPRQEHVIHLKSAKKNNIRSGFKLAFIEK</sequence>
<dbReference type="EMBL" id="MN740901">
    <property type="protein sequence ID" value="QHU17306.1"/>
    <property type="molecule type" value="Genomic_DNA"/>
</dbReference>
<proteinExistence type="predicted"/>
<reference evidence="1" key="1">
    <citation type="journal article" date="2020" name="Nature">
        <title>Giant virus diversity and host interactions through global metagenomics.</title>
        <authorList>
            <person name="Schulz F."/>
            <person name="Roux S."/>
            <person name="Paez-Espino D."/>
            <person name="Jungbluth S."/>
            <person name="Walsh D.A."/>
            <person name="Denef V.J."/>
            <person name="McMahon K.D."/>
            <person name="Konstantinidis K.T."/>
            <person name="Eloe-Fadrosh E.A."/>
            <person name="Kyrpides N.C."/>
            <person name="Woyke T."/>
        </authorList>
    </citation>
    <scope>NUCLEOTIDE SEQUENCE</scope>
    <source>
        <strain evidence="1">GVMAG-S-3300012000-57</strain>
    </source>
</reference>
<name>A0A6C0KJF5_9ZZZZ</name>
<protein>
    <submittedName>
        <fullName evidence="1">Uncharacterized protein</fullName>
    </submittedName>
</protein>
<accession>A0A6C0KJF5</accession>
<dbReference type="AlphaFoldDB" id="A0A6C0KJF5"/>